<evidence type="ECO:0008006" key="3">
    <source>
        <dbReference type="Google" id="ProtNLM"/>
    </source>
</evidence>
<dbReference type="Gene3D" id="1.10.10.10">
    <property type="entry name" value="Winged helix-like DNA-binding domain superfamily/Winged helix DNA-binding domain"/>
    <property type="match status" value="1"/>
</dbReference>
<dbReference type="PANTHER" id="PTHR30432:SF1">
    <property type="entry name" value="DNA-BINDING TRANSCRIPTIONAL DUAL REGULATOR MODE"/>
    <property type="match status" value="1"/>
</dbReference>
<dbReference type="SUPFAM" id="SSF46785">
    <property type="entry name" value="Winged helix' DNA-binding domain"/>
    <property type="match status" value="1"/>
</dbReference>
<dbReference type="EMBL" id="BSDD01000002">
    <property type="protein sequence ID" value="GLH69753.1"/>
    <property type="molecule type" value="Genomic_DNA"/>
</dbReference>
<protein>
    <recommendedName>
        <fullName evidence="3">LysR family transcriptional regulator</fullName>
    </recommendedName>
</protein>
<accession>A0ABQ5Q539</accession>
<sequence length="130" mass="13485">MPRPSPHSSPRPGPRLDLRLRLYLGEEIALGPGKADLLEAIRDTGSIAAAGRAMGMSYRRAWLLVDTMNRCFRHPLVATERGGAARGGASLTPLGAEVLVRYRALAAVASEAAAGGAGALTALLATGLAR</sequence>
<proteinExistence type="predicted"/>
<evidence type="ECO:0000313" key="2">
    <source>
        <dbReference type="Proteomes" id="UP001165089"/>
    </source>
</evidence>
<comment type="caution">
    <text evidence="1">The sequence shown here is derived from an EMBL/GenBank/DDBJ whole genome shotgun (WGS) entry which is preliminary data.</text>
</comment>
<dbReference type="PANTHER" id="PTHR30432">
    <property type="entry name" value="TRANSCRIPTIONAL REGULATOR MODE"/>
    <property type="match status" value="1"/>
</dbReference>
<organism evidence="1 2">
    <name type="scientific">Geothrix rubra</name>
    <dbReference type="NCBI Taxonomy" id="2927977"/>
    <lineage>
        <taxon>Bacteria</taxon>
        <taxon>Pseudomonadati</taxon>
        <taxon>Acidobacteriota</taxon>
        <taxon>Holophagae</taxon>
        <taxon>Holophagales</taxon>
        <taxon>Holophagaceae</taxon>
        <taxon>Geothrix</taxon>
    </lineage>
</organism>
<gene>
    <name evidence="1" type="ORF">GETHPA_12860</name>
</gene>
<name>A0ABQ5Q539_9BACT</name>
<dbReference type="Proteomes" id="UP001165089">
    <property type="component" value="Unassembled WGS sequence"/>
</dbReference>
<dbReference type="InterPro" id="IPR051815">
    <property type="entry name" value="Molybdate_resp_trans_reg"/>
</dbReference>
<dbReference type="InterPro" id="IPR036388">
    <property type="entry name" value="WH-like_DNA-bd_sf"/>
</dbReference>
<reference evidence="1 2" key="1">
    <citation type="journal article" date="2023" name="Antonie Van Leeuwenhoek">
        <title>Mesoterricola silvestris gen. nov., sp. nov., Mesoterricola sediminis sp. nov., Geothrix oryzae sp. nov., Geothrix edaphica sp. nov., Geothrix rubra sp. nov., and Geothrix limicola sp. nov., six novel members of Acidobacteriota isolated from soils.</title>
        <authorList>
            <person name="Itoh H."/>
            <person name="Sugisawa Y."/>
            <person name="Mise K."/>
            <person name="Xu Z."/>
            <person name="Kuniyasu M."/>
            <person name="Ushijima N."/>
            <person name="Kawano K."/>
            <person name="Kobayashi E."/>
            <person name="Shiratori Y."/>
            <person name="Masuda Y."/>
            <person name="Senoo K."/>
        </authorList>
    </citation>
    <scope>NUCLEOTIDE SEQUENCE [LARGE SCALE GENOMIC DNA]</scope>
    <source>
        <strain evidence="1 2">Red803</strain>
    </source>
</reference>
<dbReference type="RefSeq" id="WP_285723769.1">
    <property type="nucleotide sequence ID" value="NZ_BSDD01000002.1"/>
</dbReference>
<evidence type="ECO:0000313" key="1">
    <source>
        <dbReference type="EMBL" id="GLH69753.1"/>
    </source>
</evidence>
<dbReference type="InterPro" id="IPR036390">
    <property type="entry name" value="WH_DNA-bd_sf"/>
</dbReference>
<keyword evidence="2" id="KW-1185">Reference proteome</keyword>